<dbReference type="Pfam" id="PF13302">
    <property type="entry name" value="Acetyltransf_3"/>
    <property type="match status" value="1"/>
</dbReference>
<feature type="domain" description="N-acetyltransferase" evidence="1">
    <location>
        <begin position="4"/>
        <end position="155"/>
    </location>
</feature>
<protein>
    <submittedName>
        <fullName evidence="2">GNAT family N-acetyltransferase</fullName>
    </submittedName>
</protein>
<dbReference type="PANTHER" id="PTHR43792:SF1">
    <property type="entry name" value="N-ACETYLTRANSFERASE DOMAIN-CONTAINING PROTEIN"/>
    <property type="match status" value="1"/>
</dbReference>
<name>A0ABT0PDA0_9GAMM</name>
<accession>A0ABT0PDA0</accession>
<dbReference type="InterPro" id="IPR000182">
    <property type="entry name" value="GNAT_dom"/>
</dbReference>
<proteinExistence type="predicted"/>
<evidence type="ECO:0000313" key="3">
    <source>
        <dbReference type="Proteomes" id="UP001203338"/>
    </source>
</evidence>
<dbReference type="InterPro" id="IPR051531">
    <property type="entry name" value="N-acetyltransferase"/>
</dbReference>
<keyword evidence="3" id="KW-1185">Reference proteome</keyword>
<dbReference type="Proteomes" id="UP001203338">
    <property type="component" value="Unassembled WGS sequence"/>
</dbReference>
<dbReference type="PANTHER" id="PTHR43792">
    <property type="entry name" value="GNAT FAMILY, PUTATIVE (AFU_ORTHOLOGUE AFUA_3G00765)-RELATED-RELATED"/>
    <property type="match status" value="1"/>
</dbReference>
<dbReference type="PROSITE" id="PS51186">
    <property type="entry name" value="GNAT"/>
    <property type="match status" value="1"/>
</dbReference>
<comment type="caution">
    <text evidence="2">The sequence shown here is derived from an EMBL/GenBank/DDBJ whole genome shotgun (WGS) entry which is preliminary data.</text>
</comment>
<dbReference type="SUPFAM" id="SSF55729">
    <property type="entry name" value="Acyl-CoA N-acyltransferases (Nat)"/>
    <property type="match status" value="1"/>
</dbReference>
<evidence type="ECO:0000259" key="1">
    <source>
        <dbReference type="PROSITE" id="PS51186"/>
    </source>
</evidence>
<dbReference type="InterPro" id="IPR016181">
    <property type="entry name" value="Acyl_CoA_acyltransferase"/>
</dbReference>
<dbReference type="EMBL" id="JAMFLX010000005">
    <property type="protein sequence ID" value="MCL6269357.1"/>
    <property type="molecule type" value="Genomic_DNA"/>
</dbReference>
<gene>
    <name evidence="2" type="ORF">M3P05_05280</name>
</gene>
<dbReference type="Gene3D" id="3.40.630.30">
    <property type="match status" value="1"/>
</dbReference>
<sequence>MKRIRLRNLKESDKDNVFDLVQNPEVMRFIGPRRALTDDEAQAWFTEQLTRPSRRVVATCDTNELIGFCGMKILEGVPEFGYFLRHKFWQQGYATEACRMVLQQLNLTIDISTLQTFIANDNTASIALARKLNWKKLSATEQHGEQGHFYQLCIE</sequence>
<evidence type="ECO:0000313" key="2">
    <source>
        <dbReference type="EMBL" id="MCL6269357.1"/>
    </source>
</evidence>
<organism evidence="2 3">
    <name type="scientific">Parendozoicomonas callyspongiae</name>
    <dbReference type="NCBI Taxonomy" id="2942213"/>
    <lineage>
        <taxon>Bacteria</taxon>
        <taxon>Pseudomonadati</taxon>
        <taxon>Pseudomonadota</taxon>
        <taxon>Gammaproteobacteria</taxon>
        <taxon>Oceanospirillales</taxon>
        <taxon>Endozoicomonadaceae</taxon>
        <taxon>Parendozoicomonas</taxon>
    </lineage>
</organism>
<reference evidence="2 3" key="1">
    <citation type="submission" date="2022-05" db="EMBL/GenBank/DDBJ databases">
        <authorList>
            <person name="Park J.-S."/>
        </authorList>
    </citation>
    <scope>NUCLEOTIDE SEQUENCE [LARGE SCALE GENOMIC DNA]</scope>
    <source>
        <strain evidence="2 3">2012CJ34-2</strain>
    </source>
</reference>
<dbReference type="RefSeq" id="WP_249698350.1">
    <property type="nucleotide sequence ID" value="NZ_JAMFLX010000005.1"/>
</dbReference>